<evidence type="ECO:0000256" key="6">
    <source>
        <dbReference type="ARBA" id="ARBA00022846"/>
    </source>
</evidence>
<evidence type="ECO:0000256" key="4">
    <source>
        <dbReference type="ARBA" id="ARBA00022574"/>
    </source>
</evidence>
<dbReference type="Pfam" id="PF00400">
    <property type="entry name" value="WD40"/>
    <property type="match status" value="4"/>
</dbReference>
<accession>A0A6F9DW58</accession>
<feature type="repeat" description="WD" evidence="13">
    <location>
        <begin position="585"/>
        <end position="622"/>
    </location>
</feature>
<dbReference type="InterPro" id="IPR036322">
    <property type="entry name" value="WD40_repeat_dom_sf"/>
</dbReference>
<dbReference type="FunFam" id="2.130.10.10:FF:000207">
    <property type="entry name" value="Cilia- and flagella-associated protein 52"/>
    <property type="match status" value="1"/>
</dbReference>
<dbReference type="PRINTS" id="PR00320">
    <property type="entry name" value="GPROTEINBRPT"/>
</dbReference>
<dbReference type="AlphaFoldDB" id="A0A6F9DW58"/>
<evidence type="ECO:0000256" key="7">
    <source>
        <dbReference type="ARBA" id="ARBA00023069"/>
    </source>
</evidence>
<organism evidence="15">
    <name type="scientific">Phallusia mammillata</name>
    <dbReference type="NCBI Taxonomy" id="59560"/>
    <lineage>
        <taxon>Eukaryota</taxon>
        <taxon>Metazoa</taxon>
        <taxon>Chordata</taxon>
        <taxon>Tunicata</taxon>
        <taxon>Ascidiacea</taxon>
        <taxon>Phlebobranchia</taxon>
        <taxon>Ascidiidae</taxon>
        <taxon>Phallusia</taxon>
    </lineage>
</organism>
<comment type="similarity">
    <text evidence="9">Belongs to the CFAP52 family.</text>
</comment>
<feature type="repeat" description="WD" evidence="13">
    <location>
        <begin position="103"/>
        <end position="146"/>
    </location>
</feature>
<comment type="subcellular location">
    <subcellularLocation>
        <location evidence="1">Cell projection</location>
        <location evidence="1">Cilium</location>
        <location evidence="1">Flagellum</location>
    </subcellularLocation>
    <subcellularLocation>
        <location evidence="2">Cytoplasm</location>
    </subcellularLocation>
</comment>
<reference evidence="15" key="1">
    <citation type="submission" date="2020-04" db="EMBL/GenBank/DDBJ databases">
        <authorList>
            <person name="Neveu A P."/>
        </authorList>
    </citation>
    <scope>NUCLEOTIDE SEQUENCE</scope>
    <source>
        <tissue evidence="15">Whole embryo</tissue>
    </source>
</reference>
<dbReference type="FunFam" id="2.130.10.10:FF:000173">
    <property type="entry name" value="Cilia- and flagella-associated protein 52"/>
    <property type="match status" value="1"/>
</dbReference>
<dbReference type="SUPFAM" id="SSF50978">
    <property type="entry name" value="WD40 repeat-like"/>
    <property type="match status" value="2"/>
</dbReference>
<feature type="repeat" description="WD" evidence="13">
    <location>
        <begin position="543"/>
        <end position="584"/>
    </location>
</feature>
<dbReference type="InterPro" id="IPR050630">
    <property type="entry name" value="WD_repeat_EMAP"/>
</dbReference>
<evidence type="ECO:0000256" key="3">
    <source>
        <dbReference type="ARBA" id="ARBA00022490"/>
    </source>
</evidence>
<evidence type="ECO:0000259" key="14">
    <source>
        <dbReference type="Pfam" id="PF23409"/>
    </source>
</evidence>
<dbReference type="GO" id="GO:0005930">
    <property type="term" value="C:axoneme"/>
    <property type="evidence" value="ECO:0007669"/>
    <property type="project" value="UniProtKB-ARBA"/>
</dbReference>
<keyword evidence="6" id="KW-0282">Flagellum</keyword>
<dbReference type="Pfam" id="PF23409">
    <property type="entry name" value="Beta-prop_EML"/>
    <property type="match status" value="1"/>
</dbReference>
<dbReference type="InterPro" id="IPR015943">
    <property type="entry name" value="WD40/YVTN_repeat-like_dom_sf"/>
</dbReference>
<evidence type="ECO:0000256" key="11">
    <source>
        <dbReference type="ARBA" id="ARBA00046056"/>
    </source>
</evidence>
<dbReference type="InterPro" id="IPR001680">
    <property type="entry name" value="WD40_rpt"/>
</dbReference>
<evidence type="ECO:0000256" key="10">
    <source>
        <dbReference type="ARBA" id="ARBA00029552"/>
    </source>
</evidence>
<protein>
    <recommendedName>
        <fullName evidence="10">Cilia- and flagella-associated protein 52</fullName>
    </recommendedName>
</protein>
<dbReference type="Gene3D" id="2.130.10.10">
    <property type="entry name" value="YVTN repeat-like/Quinoprotein amine dehydrogenase"/>
    <property type="match status" value="3"/>
</dbReference>
<dbReference type="PROSITE" id="PS50082">
    <property type="entry name" value="WD_REPEATS_2"/>
    <property type="match status" value="5"/>
</dbReference>
<keyword evidence="5" id="KW-0677">Repeat</keyword>
<keyword evidence="3" id="KW-0963">Cytoplasm</keyword>
<keyword evidence="8" id="KW-0966">Cell projection</keyword>
<dbReference type="CDD" id="cd00200">
    <property type="entry name" value="WD40"/>
    <property type="match status" value="1"/>
</dbReference>
<evidence type="ECO:0000256" key="9">
    <source>
        <dbReference type="ARBA" id="ARBA00029456"/>
    </source>
</evidence>
<comment type="subunit">
    <text evidence="12">Microtubule inner protein component of sperm flagellar doublet microtubules. Interacts with BRCA2. Interacts with the CCT chaperonin complex. Interacts with HSP70. Interacts with AK8. Interacts with CFAP45. Interacts with DNAI1. Interacts with IQDC.</text>
</comment>
<evidence type="ECO:0000256" key="5">
    <source>
        <dbReference type="ARBA" id="ARBA00022737"/>
    </source>
</evidence>
<dbReference type="PANTHER" id="PTHR13720:SF14">
    <property type="entry name" value="CILIA- AND FLAGELLA-ASSOCIATED PROTEIN 52"/>
    <property type="match status" value="1"/>
</dbReference>
<keyword evidence="4 13" id="KW-0853">WD repeat</keyword>
<dbReference type="FunFam" id="2.130.10.10:FF:001320">
    <property type="entry name" value="Predicted protein"/>
    <property type="match status" value="1"/>
</dbReference>
<dbReference type="PANTHER" id="PTHR13720">
    <property type="entry name" value="WD-40 REPEAT PROTEIN"/>
    <property type="match status" value="1"/>
</dbReference>
<dbReference type="PROSITE" id="PS00678">
    <property type="entry name" value="WD_REPEATS_1"/>
    <property type="match status" value="2"/>
</dbReference>
<dbReference type="InterPro" id="IPR019775">
    <property type="entry name" value="WD40_repeat_CS"/>
</dbReference>
<comment type="function">
    <text evidence="11">Microtubule inner protein (MIP) part of the dynein-decorated doublet microtubules (DMTs) in cilia axoneme. Important for proper ciliary and flagellar beating. May act in cooperation with CFAP45 and axonemal dynein subunit DNAH11. May play a role in cell growth and/or survival.</text>
</comment>
<keyword evidence="7" id="KW-0969">Cilium</keyword>
<name>A0A6F9DW58_9ASCI</name>
<evidence type="ECO:0000256" key="13">
    <source>
        <dbReference type="PROSITE-ProRule" id="PRU00221"/>
    </source>
</evidence>
<feature type="domain" description="EML-like first beta-propeller" evidence="14">
    <location>
        <begin position="52"/>
        <end position="315"/>
    </location>
</feature>
<dbReference type="SMART" id="SM00320">
    <property type="entry name" value="WD40"/>
    <property type="match status" value="11"/>
</dbReference>
<dbReference type="GO" id="GO:0031514">
    <property type="term" value="C:motile cilium"/>
    <property type="evidence" value="ECO:0007669"/>
    <property type="project" value="UniProtKB-SubCell"/>
</dbReference>
<dbReference type="InterPro" id="IPR020472">
    <property type="entry name" value="WD40_PAC1"/>
</dbReference>
<dbReference type="EMBL" id="LR791822">
    <property type="protein sequence ID" value="CAB3267684.1"/>
    <property type="molecule type" value="mRNA"/>
</dbReference>
<feature type="repeat" description="WD" evidence="13">
    <location>
        <begin position="413"/>
        <end position="446"/>
    </location>
</feature>
<dbReference type="PROSITE" id="PS50294">
    <property type="entry name" value="WD_REPEATS_REGION"/>
    <property type="match status" value="4"/>
</dbReference>
<sequence length="622" mass="68477">MSAEDDVPRLELLSTIGFNGLVNGGLIIHPDKEHMVYPLGNTVIVRNLNTNKQDFLTGHTNTVSCLVVSKSGKYIASGQVTHMGFKAAIMVWDYEKRCLKYQLILHKVKVEALAFSPNELYLVSLGGQDDNSVVVWNLQTAEAVCGSPAAVQSAGTTFTVKYASNSDDLFVTAGDGTLRVWELDLPNRKIRPQECNLGQLKRIVKCVEVDENDEYFYCGTTSGDILKINMKTKFVANHGPAKGKFSQGIADIKILKNGNLLIGAGDGTLALVNGRSDKYCVIKQGDCKLKGAVSSIALRGQGHQFFVGTNKSQIYRFNLTDFKEDLVMSAHYQPVLDVAFPLCTSDLVATCSGDDIRVWHTCTSRELLRISVPNMICHAIEFMPDGHSLISAWNDGKIRVFLPESGKVWYVINNAHNSGVTAVAATSDSKRIISGGGEGQVRVWDLTINPLNQKLREAMKEHKSSVTCIKVGDKNKQCVSASSDGTCIIWDLINFSRKQMVMSNTLFQCVCYHPAGFQIITSGTDRKIVYWECYDGNQIRELDGSQSGAINGMDICPSGRQLITGGDDKLIKVWDYNEGMVTHVGQGHSGNITRVKMCPERRYIVSVSRDGAIIVWKYPQSC</sequence>
<gene>
    <name evidence="15" type="primary">Wdr16</name>
</gene>
<dbReference type="InterPro" id="IPR055439">
    <property type="entry name" value="Beta-prop_EML_1st"/>
</dbReference>
<evidence type="ECO:0000313" key="15">
    <source>
        <dbReference type="EMBL" id="CAB3267684.1"/>
    </source>
</evidence>
<evidence type="ECO:0000256" key="8">
    <source>
        <dbReference type="ARBA" id="ARBA00023273"/>
    </source>
</evidence>
<proteinExistence type="evidence at transcript level"/>
<evidence type="ECO:0000256" key="1">
    <source>
        <dbReference type="ARBA" id="ARBA00004230"/>
    </source>
</evidence>
<evidence type="ECO:0000256" key="2">
    <source>
        <dbReference type="ARBA" id="ARBA00004496"/>
    </source>
</evidence>
<feature type="repeat" description="WD" evidence="13">
    <location>
        <begin position="459"/>
        <end position="492"/>
    </location>
</feature>
<evidence type="ECO:0000256" key="12">
    <source>
        <dbReference type="ARBA" id="ARBA00047117"/>
    </source>
</evidence>